<dbReference type="eggNOG" id="KOG1318">
    <property type="taxonomic scope" value="Eukaryota"/>
</dbReference>
<gene>
    <name evidence="8" type="primary">KNAG0C04330</name>
    <name evidence="8" type="ordered locus">KNAG_0C04330</name>
</gene>
<dbReference type="KEGG" id="kng:KNAG_0C04330"/>
<evidence type="ECO:0000256" key="1">
    <source>
        <dbReference type="ARBA" id="ARBA00004123"/>
    </source>
</evidence>
<dbReference type="PROSITE" id="PS50888">
    <property type="entry name" value="BHLH"/>
    <property type="match status" value="1"/>
</dbReference>
<evidence type="ECO:0000256" key="3">
    <source>
        <dbReference type="ARBA" id="ARBA00023125"/>
    </source>
</evidence>
<keyword evidence="2" id="KW-0805">Transcription regulation</keyword>
<dbReference type="FunFam" id="4.10.280.10:FF:000105">
    <property type="entry name" value="Rtg3p"/>
    <property type="match status" value="1"/>
</dbReference>
<dbReference type="GO" id="GO:0000422">
    <property type="term" value="P:autophagy of mitochondrion"/>
    <property type="evidence" value="ECO:0007669"/>
    <property type="project" value="EnsemblFungi"/>
</dbReference>
<dbReference type="EMBL" id="HE978316">
    <property type="protein sequence ID" value="CCK69535.1"/>
    <property type="molecule type" value="Genomic_DNA"/>
</dbReference>
<dbReference type="InterPro" id="IPR011598">
    <property type="entry name" value="bHLH_dom"/>
</dbReference>
<dbReference type="HOGENOM" id="CLU_043302_0_0_1"/>
<dbReference type="GO" id="GO:0005634">
    <property type="term" value="C:nucleus"/>
    <property type="evidence" value="ECO:0007669"/>
    <property type="project" value="UniProtKB-SubCell"/>
</dbReference>
<keyword evidence="5" id="KW-0539">Nucleus</keyword>
<dbReference type="GO" id="GO:0031930">
    <property type="term" value="P:mitochondria-nucleus signaling pathway"/>
    <property type="evidence" value="ECO:0007669"/>
    <property type="project" value="EnsemblFungi"/>
</dbReference>
<evidence type="ECO:0000256" key="2">
    <source>
        <dbReference type="ARBA" id="ARBA00023015"/>
    </source>
</evidence>
<protein>
    <recommendedName>
        <fullName evidence="7">BHLH domain-containing protein</fullName>
    </recommendedName>
</protein>
<dbReference type="GO" id="GO:0000978">
    <property type="term" value="F:RNA polymerase II cis-regulatory region sequence-specific DNA binding"/>
    <property type="evidence" value="ECO:0007669"/>
    <property type="project" value="TreeGrafter"/>
</dbReference>
<dbReference type="GO" id="GO:0045944">
    <property type="term" value="P:positive regulation of transcription by RNA polymerase II"/>
    <property type="evidence" value="ECO:0007669"/>
    <property type="project" value="EnsemblFungi"/>
</dbReference>
<comment type="subcellular location">
    <subcellularLocation>
        <location evidence="1">Nucleus</location>
    </subcellularLocation>
</comment>
<reference evidence="8 9" key="1">
    <citation type="journal article" date="2011" name="Proc. Natl. Acad. Sci. U.S.A.">
        <title>Evolutionary erosion of yeast sex chromosomes by mating-type switching accidents.</title>
        <authorList>
            <person name="Gordon J.L."/>
            <person name="Armisen D."/>
            <person name="Proux-Wera E."/>
            <person name="Oheigeartaigh S.S."/>
            <person name="Byrne K.P."/>
            <person name="Wolfe K.H."/>
        </authorList>
    </citation>
    <scope>NUCLEOTIDE SEQUENCE [LARGE SCALE GENOMIC DNA]</scope>
    <source>
        <strain evidence="9">ATCC MYA-139 / BCRC 22969 / CBS 8797 / CCRC 22969 / KCTC 17520 / NBRC 10181 / NCYC 3082</strain>
    </source>
</reference>
<name>J7R3Y0_HUIN7</name>
<dbReference type="PANTHER" id="PTHR45776:SF2">
    <property type="entry name" value="MIP04163P"/>
    <property type="match status" value="1"/>
</dbReference>
<dbReference type="GO" id="GO:0046983">
    <property type="term" value="F:protein dimerization activity"/>
    <property type="evidence" value="ECO:0007669"/>
    <property type="project" value="InterPro"/>
</dbReference>
<dbReference type="STRING" id="1071383.J7R3Y0"/>
<keyword evidence="9" id="KW-1185">Reference proteome</keyword>
<evidence type="ECO:0000256" key="5">
    <source>
        <dbReference type="ARBA" id="ARBA00023242"/>
    </source>
</evidence>
<feature type="domain" description="BHLH" evidence="7">
    <location>
        <begin position="322"/>
        <end position="381"/>
    </location>
</feature>
<dbReference type="SMART" id="SM00353">
    <property type="entry name" value="HLH"/>
    <property type="match status" value="1"/>
</dbReference>
<proteinExistence type="predicted"/>
<feature type="region of interest" description="Disordered" evidence="6">
    <location>
        <begin position="155"/>
        <end position="176"/>
    </location>
</feature>
<dbReference type="GO" id="GO:0016559">
    <property type="term" value="P:peroxisome fission"/>
    <property type="evidence" value="ECO:0007669"/>
    <property type="project" value="EnsemblFungi"/>
</dbReference>
<dbReference type="RefSeq" id="XP_022463781.1">
    <property type="nucleotide sequence ID" value="XM_022607157.1"/>
</dbReference>
<dbReference type="OrthoDB" id="690068at2759"/>
<dbReference type="Proteomes" id="UP000006310">
    <property type="component" value="Chromosome 3"/>
</dbReference>
<evidence type="ECO:0000313" key="8">
    <source>
        <dbReference type="EMBL" id="CCK69535.1"/>
    </source>
</evidence>
<keyword evidence="3" id="KW-0238">DNA-binding</keyword>
<feature type="compositionally biased region" description="Low complexity" evidence="6">
    <location>
        <begin position="155"/>
        <end position="164"/>
    </location>
</feature>
<evidence type="ECO:0000256" key="4">
    <source>
        <dbReference type="ARBA" id="ARBA00023163"/>
    </source>
</evidence>
<dbReference type="OMA" id="DDAMFNY"/>
<evidence type="ECO:0000256" key="6">
    <source>
        <dbReference type="SAM" id="MobiDB-lite"/>
    </source>
</evidence>
<evidence type="ECO:0000313" key="9">
    <source>
        <dbReference type="Proteomes" id="UP000006310"/>
    </source>
</evidence>
<sequence>MNMHNNIEENHRLLDEFVHNNIHAFQPSNDSLNSNAGSSGGQFMAHMKLEDGAGQSGLLDVSPQNTASASLVDNETGMSRGSIYPSTPAQQHESMLYNNNTTTSNNNNNHAHNKSSTSNWDGRPPAMANSAPQIIEQPTSFLDDMFTASRLDSVQQYQTRQSQQLHGGDNQPTQIEDTFNTTANTTQHNSISEPWPSGSLDTHATTFNEPLPVDMLFSHGADDAMFNYTDDLSSSLSSSVHSDIMTPSSFSFNPQQLESLRSPSNSIRAGNYLSQSLRQPNFLNSPATPKSRHASLAVNGDKLSTSVPKSLTHLSTEEKLRRKRDFHNAVERRRRELIKTKIGELGNLVPPSLLCFDSTGKQVKPNKGIILNKTVEYISFLQQVLAAQEKRKIQLKYKLNQLEEKMGGLHIDAVGKQDANNGHEMKPVQSSETITSQNVSGERIIDTRYKPSVGDEFEDGPQGISDDLKQYLSGNIAEAEDNAKLMFGGFNMDNSHGDANAADYLLEFNS</sequence>
<dbReference type="GeneID" id="34525215"/>
<organism evidence="8 9">
    <name type="scientific">Huiozyma naganishii (strain ATCC MYA-139 / BCRC 22969 / CBS 8797 / KCTC 17520 / NBRC 10181 / NCYC 3082 / Yp74L-3)</name>
    <name type="common">Yeast</name>
    <name type="synonym">Kazachstania naganishii</name>
    <dbReference type="NCBI Taxonomy" id="1071383"/>
    <lineage>
        <taxon>Eukaryota</taxon>
        <taxon>Fungi</taxon>
        <taxon>Dikarya</taxon>
        <taxon>Ascomycota</taxon>
        <taxon>Saccharomycotina</taxon>
        <taxon>Saccharomycetes</taxon>
        <taxon>Saccharomycetales</taxon>
        <taxon>Saccharomycetaceae</taxon>
        <taxon>Huiozyma</taxon>
    </lineage>
</organism>
<dbReference type="GO" id="GO:0005737">
    <property type="term" value="C:cytoplasm"/>
    <property type="evidence" value="ECO:0007669"/>
    <property type="project" value="EnsemblFungi"/>
</dbReference>
<dbReference type="InterPro" id="IPR036638">
    <property type="entry name" value="HLH_DNA-bd_sf"/>
</dbReference>
<dbReference type="CDD" id="cd11387">
    <property type="entry name" value="bHLHzip_USF_MITF"/>
    <property type="match status" value="1"/>
</dbReference>
<dbReference type="PANTHER" id="PTHR45776">
    <property type="entry name" value="MIP04163P"/>
    <property type="match status" value="1"/>
</dbReference>
<dbReference type="Pfam" id="PF00010">
    <property type="entry name" value="HLH"/>
    <property type="match status" value="1"/>
</dbReference>
<feature type="region of interest" description="Disordered" evidence="6">
    <location>
        <begin position="97"/>
        <end position="129"/>
    </location>
</feature>
<accession>J7R3Y0</accession>
<reference evidence="9" key="2">
    <citation type="submission" date="2012-08" db="EMBL/GenBank/DDBJ databases">
        <title>Genome sequence of Kazachstania naganishii.</title>
        <authorList>
            <person name="Gordon J.L."/>
            <person name="Armisen D."/>
            <person name="Proux-Wera E."/>
            <person name="OhEigeartaigh S.S."/>
            <person name="Byrne K.P."/>
            <person name="Wolfe K.H."/>
        </authorList>
    </citation>
    <scope>NUCLEOTIDE SEQUENCE [LARGE SCALE GENOMIC DNA]</scope>
    <source>
        <strain evidence="9">ATCC MYA-139 / BCRC 22969 / CBS 8797 / CCRC 22969 / KCTC 17520 / NBRC 10181 / NCYC 3082</strain>
    </source>
</reference>
<dbReference type="SUPFAM" id="SSF47459">
    <property type="entry name" value="HLH, helix-loop-helix DNA-binding domain"/>
    <property type="match status" value="1"/>
</dbReference>
<dbReference type="GO" id="GO:0005667">
    <property type="term" value="C:transcription regulator complex"/>
    <property type="evidence" value="ECO:0007669"/>
    <property type="project" value="EnsemblFungi"/>
</dbReference>
<dbReference type="Gene3D" id="4.10.280.10">
    <property type="entry name" value="Helix-loop-helix DNA-binding domain"/>
    <property type="match status" value="1"/>
</dbReference>
<keyword evidence="4" id="KW-0804">Transcription</keyword>
<dbReference type="AlphaFoldDB" id="J7R3Y0"/>
<dbReference type="GO" id="GO:0000981">
    <property type="term" value="F:DNA-binding transcription factor activity, RNA polymerase II-specific"/>
    <property type="evidence" value="ECO:0007669"/>
    <property type="project" value="EnsemblFungi"/>
</dbReference>
<dbReference type="GO" id="GO:0071400">
    <property type="term" value="P:cellular response to oleic acid"/>
    <property type="evidence" value="ECO:0007669"/>
    <property type="project" value="EnsemblFungi"/>
</dbReference>
<feature type="compositionally biased region" description="Low complexity" evidence="6">
    <location>
        <begin position="98"/>
        <end position="119"/>
    </location>
</feature>
<evidence type="ECO:0000259" key="7">
    <source>
        <dbReference type="PROSITE" id="PS50888"/>
    </source>
</evidence>
<dbReference type="GO" id="GO:0061629">
    <property type="term" value="F:RNA polymerase II-specific DNA-binding transcription factor binding"/>
    <property type="evidence" value="ECO:0007669"/>
    <property type="project" value="EnsemblFungi"/>
</dbReference>